<dbReference type="EMBL" id="NMUL01000014">
    <property type="protein sequence ID" value="OXM67235.1"/>
    <property type="molecule type" value="Genomic_DNA"/>
</dbReference>
<dbReference type="PANTHER" id="PTHR43744:SF12">
    <property type="entry name" value="ABC TRANSPORTER PERMEASE PROTEIN MG189-RELATED"/>
    <property type="match status" value="1"/>
</dbReference>
<dbReference type="GO" id="GO:0055085">
    <property type="term" value="P:transmembrane transport"/>
    <property type="evidence" value="ECO:0007669"/>
    <property type="project" value="InterPro"/>
</dbReference>
<organism evidence="9 10">
    <name type="scientific">Amycolatopsis vastitatis</name>
    <dbReference type="NCBI Taxonomy" id="1905142"/>
    <lineage>
        <taxon>Bacteria</taxon>
        <taxon>Bacillati</taxon>
        <taxon>Actinomycetota</taxon>
        <taxon>Actinomycetes</taxon>
        <taxon>Pseudonocardiales</taxon>
        <taxon>Pseudonocardiaceae</taxon>
        <taxon>Amycolatopsis</taxon>
    </lineage>
</organism>
<evidence type="ECO:0000256" key="4">
    <source>
        <dbReference type="ARBA" id="ARBA00022692"/>
    </source>
</evidence>
<feature type="transmembrane region" description="Helical" evidence="7">
    <location>
        <begin position="261"/>
        <end position="282"/>
    </location>
</feature>
<dbReference type="CDD" id="cd06261">
    <property type="entry name" value="TM_PBP2"/>
    <property type="match status" value="1"/>
</dbReference>
<dbReference type="PANTHER" id="PTHR43744">
    <property type="entry name" value="ABC TRANSPORTER PERMEASE PROTEIN MG189-RELATED-RELATED"/>
    <property type="match status" value="1"/>
</dbReference>
<name>A0A229T7K5_9PSEU</name>
<feature type="domain" description="ABC transmembrane type-1" evidence="8">
    <location>
        <begin position="91"/>
        <end position="282"/>
    </location>
</feature>
<protein>
    <submittedName>
        <fullName evidence="9">Sugar ABC transporter permease</fullName>
    </submittedName>
</protein>
<dbReference type="Gene3D" id="1.10.3720.10">
    <property type="entry name" value="MetI-like"/>
    <property type="match status" value="1"/>
</dbReference>
<comment type="subcellular location">
    <subcellularLocation>
        <location evidence="1 7">Cell membrane</location>
        <topology evidence="1 7">Multi-pass membrane protein</topology>
    </subcellularLocation>
</comment>
<evidence type="ECO:0000313" key="9">
    <source>
        <dbReference type="EMBL" id="OXM67235.1"/>
    </source>
</evidence>
<keyword evidence="5 7" id="KW-1133">Transmembrane helix</keyword>
<dbReference type="OrthoDB" id="5175345at2"/>
<proteinExistence type="inferred from homology"/>
<comment type="caution">
    <text evidence="9">The sequence shown here is derived from an EMBL/GenBank/DDBJ whole genome shotgun (WGS) entry which is preliminary data.</text>
</comment>
<evidence type="ECO:0000256" key="2">
    <source>
        <dbReference type="ARBA" id="ARBA00022448"/>
    </source>
</evidence>
<gene>
    <name evidence="9" type="ORF">CF165_17505</name>
</gene>
<evidence type="ECO:0000259" key="8">
    <source>
        <dbReference type="PROSITE" id="PS50928"/>
    </source>
</evidence>
<keyword evidence="3" id="KW-1003">Cell membrane</keyword>
<reference evidence="10" key="1">
    <citation type="submission" date="2017-07" db="EMBL/GenBank/DDBJ databases">
        <title>Comparative genome mining reveals phylogenetic distribution patterns of secondary metabolites in Amycolatopsis.</title>
        <authorList>
            <person name="Adamek M."/>
            <person name="Alanjary M."/>
            <person name="Sales-Ortells H."/>
            <person name="Goodfellow M."/>
            <person name="Bull A.T."/>
            <person name="Kalinowski J."/>
            <person name="Ziemert N."/>
        </authorList>
    </citation>
    <scope>NUCLEOTIDE SEQUENCE [LARGE SCALE GENOMIC DNA]</scope>
    <source>
        <strain evidence="10">H5</strain>
    </source>
</reference>
<keyword evidence="6 7" id="KW-0472">Membrane</keyword>
<dbReference type="InterPro" id="IPR000515">
    <property type="entry name" value="MetI-like"/>
</dbReference>
<keyword evidence="2 7" id="KW-0813">Transport</keyword>
<feature type="transmembrane region" description="Helical" evidence="7">
    <location>
        <begin position="126"/>
        <end position="147"/>
    </location>
</feature>
<keyword evidence="4 7" id="KW-0812">Transmembrane</keyword>
<evidence type="ECO:0000313" key="10">
    <source>
        <dbReference type="Proteomes" id="UP000215199"/>
    </source>
</evidence>
<feature type="transmembrane region" description="Helical" evidence="7">
    <location>
        <begin position="202"/>
        <end position="227"/>
    </location>
</feature>
<dbReference type="AlphaFoldDB" id="A0A229T7K5"/>
<dbReference type="RefSeq" id="WP_093948603.1">
    <property type="nucleotide sequence ID" value="NZ_NMUL01000014.1"/>
</dbReference>
<dbReference type="InterPro" id="IPR035906">
    <property type="entry name" value="MetI-like_sf"/>
</dbReference>
<sequence length="297" mass="33428">MITLSDTARKPPVSVPPRVRFKRNWDKRLSYIATHAVGIALGVIFMLPILFVFLTAVMKSDQAMTASLWPSEWHFENFVTVFKKAPLLEYFGNSLLYSACATVGALLSAIPAAYGLAKLRWRGQNLFFMLTVAAMLLPPQVTVVPLYDLWVRMGLTGTLVPLIVPYFFFDAFSIFLLRQFFLTIPKDYIEAAKIDGCNEFQAMYRVLIPMAKPGIAATAMFCFLFTWNDYFGPLLYTGENQDHWPLSLAIASFRGMHHVEWNMTMAATALIMAPVIVLFVFAQKSFVKGITFTGVKG</sequence>
<feature type="transmembrane region" description="Helical" evidence="7">
    <location>
        <begin position="29"/>
        <end position="54"/>
    </location>
</feature>
<feature type="transmembrane region" description="Helical" evidence="7">
    <location>
        <begin position="95"/>
        <end position="114"/>
    </location>
</feature>
<dbReference type="GO" id="GO:0005886">
    <property type="term" value="C:plasma membrane"/>
    <property type="evidence" value="ECO:0007669"/>
    <property type="project" value="UniProtKB-SubCell"/>
</dbReference>
<accession>A0A229T7K5</accession>
<comment type="similarity">
    <text evidence="7">Belongs to the binding-protein-dependent transport system permease family.</text>
</comment>
<evidence type="ECO:0000256" key="3">
    <source>
        <dbReference type="ARBA" id="ARBA00022475"/>
    </source>
</evidence>
<dbReference type="PROSITE" id="PS50928">
    <property type="entry name" value="ABC_TM1"/>
    <property type="match status" value="1"/>
</dbReference>
<evidence type="ECO:0000256" key="5">
    <source>
        <dbReference type="ARBA" id="ARBA00022989"/>
    </source>
</evidence>
<dbReference type="SUPFAM" id="SSF161098">
    <property type="entry name" value="MetI-like"/>
    <property type="match status" value="1"/>
</dbReference>
<evidence type="ECO:0000256" key="7">
    <source>
        <dbReference type="RuleBase" id="RU363032"/>
    </source>
</evidence>
<dbReference type="Proteomes" id="UP000215199">
    <property type="component" value="Unassembled WGS sequence"/>
</dbReference>
<evidence type="ECO:0000256" key="6">
    <source>
        <dbReference type="ARBA" id="ARBA00023136"/>
    </source>
</evidence>
<evidence type="ECO:0000256" key="1">
    <source>
        <dbReference type="ARBA" id="ARBA00004651"/>
    </source>
</evidence>
<dbReference type="Pfam" id="PF00528">
    <property type="entry name" value="BPD_transp_1"/>
    <property type="match status" value="1"/>
</dbReference>
<keyword evidence="10" id="KW-1185">Reference proteome</keyword>
<feature type="transmembrane region" description="Helical" evidence="7">
    <location>
        <begin position="159"/>
        <end position="181"/>
    </location>
</feature>